<evidence type="ECO:0000256" key="2">
    <source>
        <dbReference type="ARBA" id="ARBA00022490"/>
    </source>
</evidence>
<evidence type="ECO:0000256" key="6">
    <source>
        <dbReference type="ARBA" id="ARBA00023163"/>
    </source>
</evidence>
<keyword evidence="3" id="KW-0677">Repeat</keyword>
<evidence type="ECO:0000256" key="7">
    <source>
        <dbReference type="HAMAP-Rule" id="MF_01008"/>
    </source>
</evidence>
<keyword evidence="10" id="KW-1185">Reference proteome</keyword>
<sequence>MLAGFTGTYHQKVDGKGRVSIPADHRRVIEAGQPNWQAGESSKVYLVFGNHLDGYIEAYTVEEYVRITSQIKAMKRSNPMRERLMRMFAGKSLVVDVDANGRAILNKQLREKLGVSDEGAELMFVGLIDHFEIRLKDQADIEEAEDAAWLEEQGDDFDLMACLDEE</sequence>
<dbReference type="PROSITE" id="PS51740">
    <property type="entry name" value="SPOVT_ABRB"/>
    <property type="match status" value="2"/>
</dbReference>
<evidence type="ECO:0000256" key="3">
    <source>
        <dbReference type="ARBA" id="ARBA00022737"/>
    </source>
</evidence>
<organism evidence="9 10">
    <name type="scientific">Oceanicola granulosus (strain ATCC BAA-861 / DSM 15982 / KCTC 12143 / HTCC2516)</name>
    <dbReference type="NCBI Taxonomy" id="314256"/>
    <lineage>
        <taxon>Bacteria</taxon>
        <taxon>Pseudomonadati</taxon>
        <taxon>Pseudomonadota</taxon>
        <taxon>Alphaproteobacteria</taxon>
        <taxon>Rhodobacterales</taxon>
        <taxon>Roseobacteraceae</taxon>
        <taxon>Oceanicola</taxon>
    </lineage>
</organism>
<name>Q2CII6_OCEGH</name>
<comment type="similarity">
    <text evidence="7">Belongs to the MraZ family.</text>
</comment>
<dbReference type="InterPro" id="IPR035644">
    <property type="entry name" value="MraZ_C"/>
</dbReference>
<dbReference type="GO" id="GO:2000143">
    <property type="term" value="P:negative regulation of DNA-templated transcription initiation"/>
    <property type="evidence" value="ECO:0007669"/>
    <property type="project" value="TreeGrafter"/>
</dbReference>
<keyword evidence="2 7" id="KW-0963">Cytoplasm</keyword>
<dbReference type="CDD" id="cd16320">
    <property type="entry name" value="MraZ_N"/>
    <property type="match status" value="1"/>
</dbReference>
<reference evidence="9 10" key="1">
    <citation type="journal article" date="2010" name="J. Bacteriol.">
        <title>Genome sequences of Oceanicola granulosus HTCC2516(T) and Oceanicola batsensis HTCC2597(TDelta).</title>
        <authorList>
            <person name="Thrash J.C."/>
            <person name="Cho J.C."/>
            <person name="Vergin K.L."/>
            <person name="Giovannoni S.J."/>
        </authorList>
    </citation>
    <scope>NUCLEOTIDE SEQUENCE [LARGE SCALE GENOMIC DNA]</scope>
    <source>
        <strain evidence="10">ATCC BAA-861 / DSM 15982 / KCTC 12143 / HTCC2516</strain>
    </source>
</reference>
<accession>Q2CII6</accession>
<comment type="subcellular location">
    <subcellularLocation>
        <location evidence="7">Cytoplasm</location>
        <location evidence="7">Nucleoid</location>
    </subcellularLocation>
</comment>
<dbReference type="STRING" id="314256.OG2516_05828"/>
<keyword evidence="5 7" id="KW-0238">DNA-binding</keyword>
<evidence type="ECO:0000256" key="1">
    <source>
        <dbReference type="ARBA" id="ARBA00013860"/>
    </source>
</evidence>
<comment type="caution">
    <text evidence="9">The sequence shown here is derived from an EMBL/GenBank/DDBJ whole genome shotgun (WGS) entry which is preliminary data.</text>
</comment>
<dbReference type="eggNOG" id="COG2001">
    <property type="taxonomic scope" value="Bacteria"/>
</dbReference>
<dbReference type="Proteomes" id="UP000003635">
    <property type="component" value="Unassembled WGS sequence"/>
</dbReference>
<dbReference type="SUPFAM" id="SSF89447">
    <property type="entry name" value="AbrB/MazE/MraZ-like"/>
    <property type="match status" value="1"/>
</dbReference>
<dbReference type="HOGENOM" id="CLU_107907_1_0_5"/>
<dbReference type="Pfam" id="PF02381">
    <property type="entry name" value="MraZ"/>
    <property type="match status" value="1"/>
</dbReference>
<dbReference type="InterPro" id="IPR037914">
    <property type="entry name" value="SpoVT-AbrB_sf"/>
</dbReference>
<keyword evidence="4 7" id="KW-0805">Transcription regulation</keyword>
<dbReference type="GO" id="GO:0005737">
    <property type="term" value="C:cytoplasm"/>
    <property type="evidence" value="ECO:0007669"/>
    <property type="project" value="UniProtKB-UniRule"/>
</dbReference>
<dbReference type="CDD" id="cd16321">
    <property type="entry name" value="MraZ_C"/>
    <property type="match status" value="1"/>
</dbReference>
<gene>
    <name evidence="7" type="primary">mraZ</name>
    <name evidence="9" type="ORF">OG2516_05828</name>
</gene>
<evidence type="ECO:0000259" key="8">
    <source>
        <dbReference type="PROSITE" id="PS51740"/>
    </source>
</evidence>
<dbReference type="InterPro" id="IPR038619">
    <property type="entry name" value="MraZ_sf"/>
</dbReference>
<dbReference type="GO" id="GO:0009295">
    <property type="term" value="C:nucleoid"/>
    <property type="evidence" value="ECO:0007669"/>
    <property type="project" value="UniProtKB-SubCell"/>
</dbReference>
<dbReference type="PANTHER" id="PTHR34701">
    <property type="entry name" value="TRANSCRIPTIONAL REGULATOR MRAZ"/>
    <property type="match status" value="1"/>
</dbReference>
<protein>
    <recommendedName>
        <fullName evidence="1 7">Transcriptional regulator MraZ</fullName>
    </recommendedName>
</protein>
<evidence type="ECO:0000256" key="5">
    <source>
        <dbReference type="ARBA" id="ARBA00023125"/>
    </source>
</evidence>
<evidence type="ECO:0000313" key="10">
    <source>
        <dbReference type="Proteomes" id="UP000003635"/>
    </source>
</evidence>
<proteinExistence type="inferred from homology"/>
<evidence type="ECO:0000313" key="9">
    <source>
        <dbReference type="EMBL" id="EAR52603.1"/>
    </source>
</evidence>
<dbReference type="InterPro" id="IPR020603">
    <property type="entry name" value="MraZ_dom"/>
</dbReference>
<dbReference type="HAMAP" id="MF_01008">
    <property type="entry name" value="MraZ"/>
    <property type="match status" value="1"/>
</dbReference>
<keyword evidence="6 7" id="KW-0804">Transcription</keyword>
<dbReference type="EMBL" id="AAOT01000003">
    <property type="protein sequence ID" value="EAR52603.1"/>
    <property type="molecule type" value="Genomic_DNA"/>
</dbReference>
<dbReference type="PANTHER" id="PTHR34701:SF1">
    <property type="entry name" value="TRANSCRIPTIONAL REGULATOR MRAZ"/>
    <property type="match status" value="1"/>
</dbReference>
<dbReference type="InterPro" id="IPR007159">
    <property type="entry name" value="SpoVT-AbrB_dom"/>
</dbReference>
<feature type="domain" description="SpoVT-AbrB" evidence="8">
    <location>
        <begin position="92"/>
        <end position="138"/>
    </location>
</feature>
<comment type="subunit">
    <text evidence="7">Forms oligomers.</text>
</comment>
<dbReference type="AlphaFoldDB" id="Q2CII6"/>
<dbReference type="GO" id="GO:0000976">
    <property type="term" value="F:transcription cis-regulatory region binding"/>
    <property type="evidence" value="ECO:0007669"/>
    <property type="project" value="TreeGrafter"/>
</dbReference>
<dbReference type="RefSeq" id="WP_007254693.1">
    <property type="nucleotide sequence ID" value="NZ_CH724107.1"/>
</dbReference>
<dbReference type="InterPro" id="IPR003444">
    <property type="entry name" value="MraZ"/>
</dbReference>
<evidence type="ECO:0000256" key="4">
    <source>
        <dbReference type="ARBA" id="ARBA00023015"/>
    </source>
</evidence>
<feature type="domain" description="SpoVT-AbrB" evidence="8">
    <location>
        <begin position="8"/>
        <end position="63"/>
    </location>
</feature>
<dbReference type="Gene3D" id="3.40.1550.20">
    <property type="entry name" value="Transcriptional regulator MraZ domain"/>
    <property type="match status" value="1"/>
</dbReference>
<dbReference type="InterPro" id="IPR035642">
    <property type="entry name" value="MraZ_N"/>
</dbReference>
<dbReference type="GO" id="GO:0003700">
    <property type="term" value="F:DNA-binding transcription factor activity"/>
    <property type="evidence" value="ECO:0007669"/>
    <property type="project" value="UniProtKB-UniRule"/>
</dbReference>